<dbReference type="Proteomes" id="UP000821845">
    <property type="component" value="Chromosome 4"/>
</dbReference>
<sequence>MGPARAMTLKADEAKTLEGTERKPQISKTRKQFLQPPSSLLLVLSGDVEDDPGSDTNSTLAKALETVEQIEADQDNIMKDIQAQASADVELTARVRTIEVDDIALKANPVVTSFGSADSADNFSDKLKSIEHRCDDT</sequence>
<evidence type="ECO:0000313" key="1">
    <source>
        <dbReference type="EMBL" id="KAH6933380.1"/>
    </source>
</evidence>
<protein>
    <submittedName>
        <fullName evidence="1">Uncharacterized protein</fullName>
    </submittedName>
</protein>
<organism evidence="1 2">
    <name type="scientific">Hyalomma asiaticum</name>
    <name type="common">Tick</name>
    <dbReference type="NCBI Taxonomy" id="266040"/>
    <lineage>
        <taxon>Eukaryota</taxon>
        <taxon>Metazoa</taxon>
        <taxon>Ecdysozoa</taxon>
        <taxon>Arthropoda</taxon>
        <taxon>Chelicerata</taxon>
        <taxon>Arachnida</taxon>
        <taxon>Acari</taxon>
        <taxon>Parasitiformes</taxon>
        <taxon>Ixodida</taxon>
        <taxon>Ixodoidea</taxon>
        <taxon>Ixodidae</taxon>
        <taxon>Hyalomminae</taxon>
        <taxon>Hyalomma</taxon>
    </lineage>
</organism>
<keyword evidence="2" id="KW-1185">Reference proteome</keyword>
<evidence type="ECO:0000313" key="2">
    <source>
        <dbReference type="Proteomes" id="UP000821845"/>
    </source>
</evidence>
<name>A0ACB7SFP0_HYAAI</name>
<proteinExistence type="predicted"/>
<dbReference type="EMBL" id="CM023484">
    <property type="protein sequence ID" value="KAH6933380.1"/>
    <property type="molecule type" value="Genomic_DNA"/>
</dbReference>
<accession>A0ACB7SFP0</accession>
<gene>
    <name evidence="1" type="ORF">HPB50_014489</name>
</gene>
<reference evidence="1" key="1">
    <citation type="submission" date="2020-05" db="EMBL/GenBank/DDBJ databases">
        <title>Large-scale comparative analyses of tick genomes elucidate their genetic diversity and vector capacities.</title>
        <authorList>
            <person name="Jia N."/>
            <person name="Wang J."/>
            <person name="Shi W."/>
            <person name="Du L."/>
            <person name="Sun Y."/>
            <person name="Zhan W."/>
            <person name="Jiang J."/>
            <person name="Wang Q."/>
            <person name="Zhang B."/>
            <person name="Ji P."/>
            <person name="Sakyi L.B."/>
            <person name="Cui X."/>
            <person name="Yuan T."/>
            <person name="Jiang B."/>
            <person name="Yang W."/>
            <person name="Lam T.T.-Y."/>
            <person name="Chang Q."/>
            <person name="Ding S."/>
            <person name="Wang X."/>
            <person name="Zhu J."/>
            <person name="Ruan X."/>
            <person name="Zhao L."/>
            <person name="Wei J."/>
            <person name="Que T."/>
            <person name="Du C."/>
            <person name="Cheng J."/>
            <person name="Dai P."/>
            <person name="Han X."/>
            <person name="Huang E."/>
            <person name="Gao Y."/>
            <person name="Liu J."/>
            <person name="Shao H."/>
            <person name="Ye R."/>
            <person name="Li L."/>
            <person name="Wei W."/>
            <person name="Wang X."/>
            <person name="Wang C."/>
            <person name="Yang T."/>
            <person name="Huo Q."/>
            <person name="Li W."/>
            <person name="Guo W."/>
            <person name="Chen H."/>
            <person name="Zhou L."/>
            <person name="Ni X."/>
            <person name="Tian J."/>
            <person name="Zhou Y."/>
            <person name="Sheng Y."/>
            <person name="Liu T."/>
            <person name="Pan Y."/>
            <person name="Xia L."/>
            <person name="Li J."/>
            <person name="Zhao F."/>
            <person name="Cao W."/>
        </authorList>
    </citation>
    <scope>NUCLEOTIDE SEQUENCE</scope>
    <source>
        <strain evidence="1">Hyas-2018</strain>
    </source>
</reference>
<comment type="caution">
    <text evidence="1">The sequence shown here is derived from an EMBL/GenBank/DDBJ whole genome shotgun (WGS) entry which is preliminary data.</text>
</comment>